<protein>
    <submittedName>
        <fullName evidence="2">Uncharacterized protein</fullName>
    </submittedName>
</protein>
<feature type="region of interest" description="Disordered" evidence="1">
    <location>
        <begin position="1"/>
        <end position="71"/>
    </location>
</feature>
<accession>A0A1I7A0D5</accession>
<proteinExistence type="predicted"/>
<gene>
    <name evidence="2" type="ORF">SAMN05660657_02378</name>
</gene>
<feature type="compositionally biased region" description="Low complexity" evidence="1">
    <location>
        <begin position="9"/>
        <end position="26"/>
    </location>
</feature>
<evidence type="ECO:0000256" key="1">
    <source>
        <dbReference type="SAM" id="MobiDB-lite"/>
    </source>
</evidence>
<name>A0A1I7A0D5_9ACTN</name>
<dbReference type="RefSeq" id="WP_093579612.1">
    <property type="nucleotide sequence ID" value="NZ_FPBA01000007.1"/>
</dbReference>
<dbReference type="AlphaFoldDB" id="A0A1I7A0D5"/>
<dbReference type="Proteomes" id="UP000199546">
    <property type="component" value="Unassembled WGS sequence"/>
</dbReference>
<dbReference type="EMBL" id="FPBA01000007">
    <property type="protein sequence ID" value="SFT68383.1"/>
    <property type="molecule type" value="Genomic_DNA"/>
</dbReference>
<dbReference type="STRING" id="1296565.SAMN05660657_02378"/>
<evidence type="ECO:0000313" key="3">
    <source>
        <dbReference type="Proteomes" id="UP000199546"/>
    </source>
</evidence>
<evidence type="ECO:0000313" key="2">
    <source>
        <dbReference type="EMBL" id="SFT68383.1"/>
    </source>
</evidence>
<keyword evidence="3" id="KW-1185">Reference proteome</keyword>
<sequence length="71" mass="7518">MSQPPYPPQGGNDPQGEQPGQQGWGQSDDPTQQLGQPAPPTSQFQPGQYGQPGERDQTSPIAQPGHGPDQQ</sequence>
<feature type="compositionally biased region" description="Polar residues" evidence="1">
    <location>
        <begin position="28"/>
        <end position="48"/>
    </location>
</feature>
<reference evidence="3" key="1">
    <citation type="submission" date="2016-10" db="EMBL/GenBank/DDBJ databases">
        <authorList>
            <person name="Varghese N."/>
            <person name="Submissions S."/>
        </authorList>
    </citation>
    <scope>NUCLEOTIDE SEQUENCE [LARGE SCALE GENOMIC DNA]</scope>
    <source>
        <strain evidence="3">DSM 46136</strain>
    </source>
</reference>
<organism evidence="2 3">
    <name type="scientific">Geodermatophilus amargosae</name>
    <dbReference type="NCBI Taxonomy" id="1296565"/>
    <lineage>
        <taxon>Bacteria</taxon>
        <taxon>Bacillati</taxon>
        <taxon>Actinomycetota</taxon>
        <taxon>Actinomycetes</taxon>
        <taxon>Geodermatophilales</taxon>
        <taxon>Geodermatophilaceae</taxon>
        <taxon>Geodermatophilus</taxon>
    </lineage>
</organism>